<organism evidence="1 2">
    <name type="scientific">Pseudodesulfovibrio profundus</name>
    <dbReference type="NCBI Taxonomy" id="57320"/>
    <lineage>
        <taxon>Bacteria</taxon>
        <taxon>Pseudomonadati</taxon>
        <taxon>Thermodesulfobacteriota</taxon>
        <taxon>Desulfovibrionia</taxon>
        <taxon>Desulfovibrionales</taxon>
        <taxon>Desulfovibrionaceae</taxon>
    </lineage>
</organism>
<evidence type="ECO:0000313" key="2">
    <source>
        <dbReference type="Proteomes" id="UP000219215"/>
    </source>
</evidence>
<gene>
    <name evidence="1" type="ORF">DPRO_3075</name>
</gene>
<protein>
    <submittedName>
        <fullName evidence="1">5'-nucleotidase</fullName>
    </submittedName>
</protein>
<dbReference type="KEGG" id="pprf:DPRO_3075"/>
<dbReference type="RefSeq" id="WP_097013774.1">
    <property type="nucleotide sequence ID" value="NZ_LT907975.1"/>
</dbReference>
<dbReference type="AlphaFoldDB" id="A0A2C8FC18"/>
<dbReference type="Proteomes" id="UP000219215">
    <property type="component" value="Chromosome DPRO"/>
</dbReference>
<accession>A0A2C8FC18</accession>
<dbReference type="OrthoDB" id="5515339at2"/>
<dbReference type="EMBL" id="LT907975">
    <property type="protein sequence ID" value="SOB59985.1"/>
    <property type="molecule type" value="Genomic_DNA"/>
</dbReference>
<proteinExistence type="predicted"/>
<reference evidence="2" key="1">
    <citation type="submission" date="2017-09" db="EMBL/GenBank/DDBJ databases">
        <authorList>
            <person name="Regsiter A."/>
            <person name="William W."/>
        </authorList>
    </citation>
    <scope>NUCLEOTIDE SEQUENCE [LARGE SCALE GENOMIC DNA]</scope>
    <source>
        <strain evidence="2">500-1</strain>
    </source>
</reference>
<keyword evidence="2" id="KW-1185">Reference proteome</keyword>
<name>A0A2C8FC18_9BACT</name>
<sequence length="166" mass="19648">MNPILLDDVWQRKGISVIWDNHVLAKLVKDSRAISLREFFSYYEKSWPDDDMPFINNDLLLVAGLDAALDTLEAQNAEEWVTQEVYKRIYDFQNWAEGQYALVFWMSKQDRWREHLENNRYTWLCDGKDRGKEIELGSGIWNGAQLSVRRIESDGRWIGLFLDRIS</sequence>
<evidence type="ECO:0000313" key="1">
    <source>
        <dbReference type="EMBL" id="SOB59985.1"/>
    </source>
</evidence>